<sequence length="335" mass="37967">MVVYQSSDSVPVMKSGNEIVMDQSMRRETDLQPPADEWLDILRNGMLKKKVLQPGGGRDSWPQLGQIVKINLIKRMLDGSLIEKVPELSFTLGDGKVVKALDVAVRHMGMGETALIHVPSAIEFEVTLLEVTNAPDLKLLPPTEKIDLATCMREQGNVLVQRRDYDYATHKYDTVLQITESISKDDISSKEENELMEVKVKCLNNMAASMLKLEHYDEAHFHMDKKLALQDKYSEAIQTPREALELEPRNNTFRDEISTMMKKHRKDSEDDEKMLENLSSTHKHQAMDDKMLENPSSTHKHQAKSAWDLIWKWLLGATAVAIGGIALSVAIYARK</sequence>
<dbReference type="GO" id="GO:0044183">
    <property type="term" value="F:protein folding chaperone"/>
    <property type="evidence" value="ECO:0007669"/>
    <property type="project" value="TreeGrafter"/>
</dbReference>
<dbReference type="GO" id="GO:0005740">
    <property type="term" value="C:mitochondrial envelope"/>
    <property type="evidence" value="ECO:0007669"/>
    <property type="project" value="TreeGrafter"/>
</dbReference>
<evidence type="ECO:0000313" key="8">
    <source>
        <dbReference type="Proteomes" id="UP000694680"/>
    </source>
</evidence>
<evidence type="ECO:0000256" key="3">
    <source>
        <dbReference type="PROSITE-ProRule" id="PRU00277"/>
    </source>
</evidence>
<dbReference type="GO" id="GO:0005829">
    <property type="term" value="C:cytosol"/>
    <property type="evidence" value="ECO:0007669"/>
    <property type="project" value="TreeGrafter"/>
</dbReference>
<dbReference type="Pfam" id="PF00254">
    <property type="entry name" value="FKBP_C"/>
    <property type="match status" value="1"/>
</dbReference>
<dbReference type="PANTHER" id="PTHR46512">
    <property type="entry name" value="PEPTIDYLPROLYL ISOMERASE"/>
    <property type="match status" value="1"/>
</dbReference>
<evidence type="ECO:0000256" key="1">
    <source>
        <dbReference type="ARBA" id="ARBA00022737"/>
    </source>
</evidence>
<keyword evidence="1" id="KW-0677">Repeat</keyword>
<dbReference type="InterPro" id="IPR019734">
    <property type="entry name" value="TPR_rpt"/>
</dbReference>
<keyword evidence="5" id="KW-0472">Membrane</keyword>
<accession>A0A8C5D9T7</accession>
<protein>
    <recommendedName>
        <fullName evidence="3">peptidylprolyl isomerase</fullName>
        <ecNumber evidence="3">5.2.1.8</ecNumber>
    </recommendedName>
</protein>
<keyword evidence="8" id="KW-1185">Reference proteome</keyword>
<reference evidence="7" key="2">
    <citation type="submission" date="2025-08" db="UniProtKB">
        <authorList>
            <consortium name="Ensembl"/>
        </authorList>
    </citation>
    <scope>IDENTIFICATION</scope>
</reference>
<dbReference type="RefSeq" id="XP_028310024.1">
    <property type="nucleotide sequence ID" value="XM_028454223.1"/>
</dbReference>
<reference evidence="7" key="3">
    <citation type="submission" date="2025-09" db="UniProtKB">
        <authorList>
            <consortium name="Ensembl"/>
        </authorList>
    </citation>
    <scope>IDENTIFICATION</scope>
</reference>
<dbReference type="InterPro" id="IPR046357">
    <property type="entry name" value="PPIase_dom_sf"/>
</dbReference>
<dbReference type="GO" id="GO:0012505">
    <property type="term" value="C:endomembrane system"/>
    <property type="evidence" value="ECO:0007669"/>
    <property type="project" value="TreeGrafter"/>
</dbReference>
<dbReference type="InterPro" id="IPR011990">
    <property type="entry name" value="TPR-like_helical_dom_sf"/>
</dbReference>
<keyword evidence="5" id="KW-0812">Transmembrane</keyword>
<evidence type="ECO:0000256" key="2">
    <source>
        <dbReference type="ARBA" id="ARBA00022803"/>
    </source>
</evidence>
<dbReference type="Proteomes" id="UP000694680">
    <property type="component" value="Chromosome 1"/>
</dbReference>
<proteinExistence type="predicted"/>
<dbReference type="AlphaFoldDB" id="A0A8C5D9T7"/>
<dbReference type="PANTHER" id="PTHR46512:SF3">
    <property type="entry name" value="PEPTIDYL-PROLYL CIS-TRANS ISOMERASE FKBP8"/>
    <property type="match status" value="1"/>
</dbReference>
<dbReference type="InterPro" id="IPR001179">
    <property type="entry name" value="PPIase_FKBP_dom"/>
</dbReference>
<evidence type="ECO:0000259" key="6">
    <source>
        <dbReference type="PROSITE" id="PS50059"/>
    </source>
</evidence>
<dbReference type="PROSITE" id="PS50005">
    <property type="entry name" value="TPR"/>
    <property type="match status" value="1"/>
</dbReference>
<dbReference type="Ensembl" id="ENSGWIT00000003803.1">
    <property type="protein sequence ID" value="ENSGWIP00000003522.1"/>
    <property type="gene ID" value="ENSGWIG00000001929.1"/>
</dbReference>
<dbReference type="EC" id="5.2.1.8" evidence="3"/>
<organism evidence="7 8">
    <name type="scientific">Gouania willdenowi</name>
    <name type="common">Blunt-snouted clingfish</name>
    <name type="synonym">Lepadogaster willdenowi</name>
    <dbReference type="NCBI Taxonomy" id="441366"/>
    <lineage>
        <taxon>Eukaryota</taxon>
        <taxon>Metazoa</taxon>
        <taxon>Chordata</taxon>
        <taxon>Craniata</taxon>
        <taxon>Vertebrata</taxon>
        <taxon>Euteleostomi</taxon>
        <taxon>Actinopterygii</taxon>
        <taxon>Neopterygii</taxon>
        <taxon>Teleostei</taxon>
        <taxon>Neoteleostei</taxon>
        <taxon>Acanthomorphata</taxon>
        <taxon>Ovalentaria</taxon>
        <taxon>Blenniimorphae</taxon>
        <taxon>Blenniiformes</taxon>
        <taxon>Gobiesocoidei</taxon>
        <taxon>Gobiesocidae</taxon>
        <taxon>Gobiesocinae</taxon>
        <taxon>Gouania</taxon>
    </lineage>
</organism>
<gene>
    <name evidence="7" type="primary">LOC114467711</name>
</gene>
<dbReference type="GO" id="GO:0003755">
    <property type="term" value="F:peptidyl-prolyl cis-trans isomerase activity"/>
    <property type="evidence" value="ECO:0007669"/>
    <property type="project" value="UniProtKB-KW"/>
</dbReference>
<feature type="domain" description="PPIase FKBP-type" evidence="6">
    <location>
        <begin position="65"/>
        <end position="149"/>
    </location>
</feature>
<keyword evidence="3" id="KW-0697">Rotamase</keyword>
<dbReference type="GO" id="GO:0016020">
    <property type="term" value="C:membrane"/>
    <property type="evidence" value="ECO:0007669"/>
    <property type="project" value="TreeGrafter"/>
</dbReference>
<dbReference type="Gene3D" id="1.25.40.10">
    <property type="entry name" value="Tetratricopeptide repeat domain"/>
    <property type="match status" value="1"/>
</dbReference>
<comment type="catalytic activity">
    <reaction evidence="3">
        <text>[protein]-peptidylproline (omega=180) = [protein]-peptidylproline (omega=0)</text>
        <dbReference type="Rhea" id="RHEA:16237"/>
        <dbReference type="Rhea" id="RHEA-COMP:10747"/>
        <dbReference type="Rhea" id="RHEA-COMP:10748"/>
        <dbReference type="ChEBI" id="CHEBI:83833"/>
        <dbReference type="ChEBI" id="CHEBI:83834"/>
        <dbReference type="EC" id="5.2.1.8"/>
    </reaction>
</comment>
<keyword evidence="2 4" id="KW-0802">TPR repeat</keyword>
<keyword evidence="5" id="KW-1133">Transmembrane helix</keyword>
<dbReference type="InterPro" id="IPR050754">
    <property type="entry name" value="FKBP4/5/8-like"/>
</dbReference>
<evidence type="ECO:0000256" key="5">
    <source>
        <dbReference type="SAM" id="Phobius"/>
    </source>
</evidence>
<dbReference type="GeneID" id="114467711"/>
<dbReference type="SUPFAM" id="SSF48452">
    <property type="entry name" value="TPR-like"/>
    <property type="match status" value="1"/>
</dbReference>
<evidence type="ECO:0000313" key="7">
    <source>
        <dbReference type="Ensembl" id="ENSGWIP00000003522.1"/>
    </source>
</evidence>
<dbReference type="Gene3D" id="3.10.50.40">
    <property type="match status" value="1"/>
</dbReference>
<keyword evidence="3" id="KW-0413">Isomerase</keyword>
<reference evidence="7" key="1">
    <citation type="submission" date="2020-06" db="EMBL/GenBank/DDBJ databases">
        <authorList>
            <consortium name="Wellcome Sanger Institute Data Sharing"/>
        </authorList>
    </citation>
    <scope>NUCLEOTIDE SEQUENCE [LARGE SCALE GENOMIC DNA]</scope>
</reference>
<dbReference type="GO" id="GO:0043066">
    <property type="term" value="P:negative regulation of apoptotic process"/>
    <property type="evidence" value="ECO:0007669"/>
    <property type="project" value="TreeGrafter"/>
</dbReference>
<dbReference type="PROSITE" id="PS50059">
    <property type="entry name" value="FKBP_PPIASE"/>
    <property type="match status" value="1"/>
</dbReference>
<evidence type="ECO:0000256" key="4">
    <source>
        <dbReference type="PROSITE-ProRule" id="PRU00339"/>
    </source>
</evidence>
<feature type="repeat" description="TPR" evidence="4">
    <location>
        <begin position="217"/>
        <end position="250"/>
    </location>
</feature>
<name>A0A8C5D9T7_GOUWI</name>
<dbReference type="OrthoDB" id="532682at2759"/>
<dbReference type="SUPFAM" id="SSF54534">
    <property type="entry name" value="FKBP-like"/>
    <property type="match status" value="1"/>
</dbReference>
<feature type="transmembrane region" description="Helical" evidence="5">
    <location>
        <begin position="310"/>
        <end position="333"/>
    </location>
</feature>